<reference evidence="7 8" key="1">
    <citation type="submission" date="2018-11" db="EMBL/GenBank/DDBJ databases">
        <title>Gordonia insulae sp. nov., isolated from an island soil.</title>
        <authorList>
            <person name="Kim Y.S."/>
            <person name="Kim S.B."/>
        </authorList>
    </citation>
    <scope>NUCLEOTIDE SEQUENCE [LARGE SCALE GENOMIC DNA]</scope>
    <source>
        <strain evidence="7 8">MMS17-SY073</strain>
    </source>
</reference>
<gene>
    <name evidence="7" type="primary">yycB</name>
    <name evidence="7" type="ORF">D7316_04935</name>
</gene>
<protein>
    <submittedName>
        <fullName evidence="7">Putative transporter YycB</fullName>
    </submittedName>
</protein>
<evidence type="ECO:0000259" key="6">
    <source>
        <dbReference type="PROSITE" id="PS50850"/>
    </source>
</evidence>
<accession>A0A3G8JTY1</accession>
<feature type="transmembrane region" description="Helical" evidence="5">
    <location>
        <begin position="30"/>
        <end position="47"/>
    </location>
</feature>
<evidence type="ECO:0000256" key="2">
    <source>
        <dbReference type="ARBA" id="ARBA00022692"/>
    </source>
</evidence>
<feature type="transmembrane region" description="Helical" evidence="5">
    <location>
        <begin position="354"/>
        <end position="377"/>
    </location>
</feature>
<dbReference type="Gene3D" id="1.20.1250.20">
    <property type="entry name" value="MFS general substrate transporter like domains"/>
    <property type="match status" value="2"/>
</dbReference>
<name>A0A3G8JTY1_9ACTN</name>
<evidence type="ECO:0000313" key="8">
    <source>
        <dbReference type="Proteomes" id="UP000271469"/>
    </source>
</evidence>
<evidence type="ECO:0000313" key="7">
    <source>
        <dbReference type="EMBL" id="AZG48318.1"/>
    </source>
</evidence>
<feature type="domain" description="Major facilitator superfamily (MFS) profile" evidence="6">
    <location>
        <begin position="32"/>
        <end position="409"/>
    </location>
</feature>
<dbReference type="AlphaFoldDB" id="A0A3G8JTY1"/>
<evidence type="ECO:0000256" key="1">
    <source>
        <dbReference type="ARBA" id="ARBA00004651"/>
    </source>
</evidence>
<dbReference type="GO" id="GO:0005886">
    <property type="term" value="C:plasma membrane"/>
    <property type="evidence" value="ECO:0007669"/>
    <property type="project" value="UniProtKB-SubCell"/>
</dbReference>
<keyword evidence="2 5" id="KW-0812">Transmembrane</keyword>
<dbReference type="Proteomes" id="UP000271469">
    <property type="component" value="Chromosome"/>
</dbReference>
<keyword evidence="3 5" id="KW-1133">Transmembrane helix</keyword>
<dbReference type="PROSITE" id="PS50850">
    <property type="entry name" value="MFS"/>
    <property type="match status" value="1"/>
</dbReference>
<dbReference type="InterPro" id="IPR052524">
    <property type="entry name" value="MFS_Cyanate_Porter"/>
</dbReference>
<sequence>MTARRPAVEVSPDPADETVLPARDASAPRGIAAVVAAIGIMLVAANLRPPVVSVAPLVDDIMTDIGFSSAAAGLLTTLPVLFFGLSAPFAPRIGARFGIERTIFGSLIVLIAGMCLRYLPNTVTLLVGSAVIGAAIGVCNVVLPALIKRDFAHRSGLMTGLYSMTLSGGAAIAAALTIPIDERVDGNWRLTLTSWSLLAVVALVVWVPQLSRVHRVVVDHAPVSLWRNRIAWSVTVFMGAQSLIFYTFSAWLPQYLLDHGRTDGQAGAILAIGQVVALLSSLLIPIVAGRFADQRLITLSVVGVCAVGFIGLLATDQVVTLWVMLIMFGPGASISLALLFMVLRSPSTAVTGQVSGMAQSVGYAVAAFGPILIGALHDVTGSWNVAMAVLGLALLPQGLAALLAAKNVTMRV</sequence>
<feature type="transmembrane region" description="Helical" evidence="5">
    <location>
        <begin position="67"/>
        <end position="90"/>
    </location>
</feature>
<dbReference type="InterPro" id="IPR020846">
    <property type="entry name" value="MFS_dom"/>
</dbReference>
<comment type="subcellular location">
    <subcellularLocation>
        <location evidence="1">Cell membrane</location>
        <topology evidence="1">Multi-pass membrane protein</topology>
    </subcellularLocation>
</comment>
<dbReference type="CDD" id="cd17339">
    <property type="entry name" value="MFS_NIMT_CynX_like"/>
    <property type="match status" value="1"/>
</dbReference>
<feature type="transmembrane region" description="Helical" evidence="5">
    <location>
        <begin position="383"/>
        <end position="405"/>
    </location>
</feature>
<proteinExistence type="predicted"/>
<feature type="transmembrane region" description="Helical" evidence="5">
    <location>
        <begin position="125"/>
        <end position="147"/>
    </location>
</feature>
<feature type="transmembrane region" description="Helical" evidence="5">
    <location>
        <begin position="230"/>
        <end position="252"/>
    </location>
</feature>
<dbReference type="GO" id="GO:0022857">
    <property type="term" value="F:transmembrane transporter activity"/>
    <property type="evidence" value="ECO:0007669"/>
    <property type="project" value="InterPro"/>
</dbReference>
<evidence type="ECO:0000256" key="5">
    <source>
        <dbReference type="SAM" id="Phobius"/>
    </source>
</evidence>
<feature type="transmembrane region" description="Helical" evidence="5">
    <location>
        <begin position="296"/>
        <end position="315"/>
    </location>
</feature>
<keyword evidence="4 5" id="KW-0472">Membrane</keyword>
<feature type="transmembrane region" description="Helical" evidence="5">
    <location>
        <begin position="321"/>
        <end position="342"/>
    </location>
</feature>
<dbReference type="SUPFAM" id="SSF103473">
    <property type="entry name" value="MFS general substrate transporter"/>
    <property type="match status" value="1"/>
</dbReference>
<keyword evidence="8" id="KW-1185">Reference proteome</keyword>
<dbReference type="KEGG" id="gom:D7316_04935"/>
<feature type="transmembrane region" description="Helical" evidence="5">
    <location>
        <begin position="264"/>
        <end position="284"/>
    </location>
</feature>
<dbReference type="InterPro" id="IPR011701">
    <property type="entry name" value="MFS"/>
</dbReference>
<dbReference type="PANTHER" id="PTHR23523">
    <property type="match status" value="1"/>
</dbReference>
<evidence type="ECO:0000256" key="4">
    <source>
        <dbReference type="ARBA" id="ARBA00023136"/>
    </source>
</evidence>
<feature type="transmembrane region" description="Helical" evidence="5">
    <location>
        <begin position="159"/>
        <end position="180"/>
    </location>
</feature>
<dbReference type="Pfam" id="PF07690">
    <property type="entry name" value="MFS_1"/>
    <property type="match status" value="1"/>
</dbReference>
<feature type="transmembrane region" description="Helical" evidence="5">
    <location>
        <begin position="102"/>
        <end position="119"/>
    </location>
</feature>
<dbReference type="InterPro" id="IPR036259">
    <property type="entry name" value="MFS_trans_sf"/>
</dbReference>
<organism evidence="7 8">
    <name type="scientific">Gordonia insulae</name>
    <dbReference type="NCBI Taxonomy" id="2420509"/>
    <lineage>
        <taxon>Bacteria</taxon>
        <taxon>Bacillati</taxon>
        <taxon>Actinomycetota</taxon>
        <taxon>Actinomycetes</taxon>
        <taxon>Mycobacteriales</taxon>
        <taxon>Gordoniaceae</taxon>
        <taxon>Gordonia</taxon>
    </lineage>
</organism>
<dbReference type="PANTHER" id="PTHR23523:SF2">
    <property type="entry name" value="2-NITROIMIDAZOLE TRANSPORTER"/>
    <property type="match status" value="1"/>
</dbReference>
<feature type="transmembrane region" description="Helical" evidence="5">
    <location>
        <begin position="192"/>
        <end position="210"/>
    </location>
</feature>
<dbReference type="OrthoDB" id="5317164at2"/>
<evidence type="ECO:0000256" key="3">
    <source>
        <dbReference type="ARBA" id="ARBA00022989"/>
    </source>
</evidence>
<dbReference type="EMBL" id="CP033972">
    <property type="protein sequence ID" value="AZG48318.1"/>
    <property type="molecule type" value="Genomic_DNA"/>
</dbReference>